<dbReference type="Pfam" id="PF01371">
    <property type="entry name" value="Trp_repressor"/>
    <property type="match status" value="1"/>
</dbReference>
<dbReference type="SUPFAM" id="SSF48295">
    <property type="entry name" value="TrpR-like"/>
    <property type="match status" value="1"/>
</dbReference>
<organism evidence="2">
    <name type="scientific">Baileyella intestinalis</name>
    <dbReference type="NCBI Taxonomy" id="2606709"/>
    <lineage>
        <taxon>Bacteria</taxon>
        <taxon>Bacillati</taxon>
        <taxon>Bacillota</taxon>
        <taxon>Clostridia</taxon>
        <taxon>Peptostreptococcales</taxon>
        <taxon>Anaerovoracaceae</taxon>
        <taxon>Baileyella</taxon>
    </lineage>
</organism>
<evidence type="ECO:0008006" key="3">
    <source>
        <dbReference type="Google" id="ProtNLM"/>
    </source>
</evidence>
<dbReference type="GO" id="GO:0003700">
    <property type="term" value="F:DNA-binding transcription factor activity"/>
    <property type="evidence" value="ECO:0007669"/>
    <property type="project" value="InterPro"/>
</dbReference>
<comment type="caution">
    <text evidence="2">The sequence shown here is derived from an EMBL/GenBank/DDBJ whole genome shotgun (WGS) entry which is preliminary data.</text>
</comment>
<dbReference type="NCBIfam" id="TIGR02531">
    <property type="entry name" value="yecD_yerC"/>
    <property type="match status" value="1"/>
</dbReference>
<dbReference type="PANTHER" id="PTHR40080">
    <property type="entry name" value="LMO1763 PROTEIN"/>
    <property type="match status" value="1"/>
</dbReference>
<dbReference type="InterPro" id="IPR013368">
    <property type="entry name" value="YecD_YerC"/>
</dbReference>
<dbReference type="InterPro" id="IPR038116">
    <property type="entry name" value="TrpR-like_sf"/>
</dbReference>
<dbReference type="Gene3D" id="1.10.1270.10">
    <property type="entry name" value="TrpR-like"/>
    <property type="match status" value="1"/>
</dbReference>
<sequence>MEHKGTSNLREERQEREKKEKVYRDNFYKAILALETMEECDAFFQDVCTIKELSDLIRRLEVAKMLSEGVVFNDISKETGMSSTTISRVNKALNYGPGGYAMVLERLEQSGVRTAGEQQEDEKNKKTKKTSK</sequence>
<name>A0A6A8M6C3_9FIRM</name>
<gene>
    <name evidence="2" type="ORF">FYJ66_02095</name>
</gene>
<evidence type="ECO:0000313" key="2">
    <source>
        <dbReference type="EMBL" id="MST68383.1"/>
    </source>
</evidence>
<dbReference type="PANTHER" id="PTHR40080:SF1">
    <property type="entry name" value="TRPR-LIKE PROTEIN YERC_YECD"/>
    <property type="match status" value="1"/>
</dbReference>
<dbReference type="RefSeq" id="WP_154571864.1">
    <property type="nucleotide sequence ID" value="NZ_VUNB01000002.1"/>
</dbReference>
<dbReference type="InterPro" id="IPR010921">
    <property type="entry name" value="Trp_repressor/repl_initiator"/>
</dbReference>
<reference evidence="2" key="1">
    <citation type="submission" date="2019-09" db="EMBL/GenBank/DDBJ databases">
        <title>In-depth cultivation of the pig gut microbiome towards novel bacterial diversity and tailored functional studies.</title>
        <authorList>
            <person name="Wylensek D."/>
            <person name="Hitch T.C.A."/>
            <person name="Clavel T."/>
        </authorList>
    </citation>
    <scope>NUCLEOTIDE SEQUENCE</scope>
    <source>
        <strain evidence="2">RF-744-FAT-WT-3</strain>
    </source>
</reference>
<dbReference type="AlphaFoldDB" id="A0A6A8M6C3"/>
<protein>
    <recommendedName>
        <fullName evidence="3">Trp operon repressor family</fullName>
    </recommendedName>
</protein>
<dbReference type="InterPro" id="IPR000831">
    <property type="entry name" value="Trp_repress"/>
</dbReference>
<dbReference type="GO" id="GO:0043565">
    <property type="term" value="F:sequence-specific DNA binding"/>
    <property type="evidence" value="ECO:0007669"/>
    <property type="project" value="InterPro"/>
</dbReference>
<dbReference type="EMBL" id="VUNB01000002">
    <property type="protein sequence ID" value="MST68383.1"/>
    <property type="molecule type" value="Genomic_DNA"/>
</dbReference>
<accession>A0A6A8M6C3</accession>
<proteinExistence type="predicted"/>
<evidence type="ECO:0000256" key="1">
    <source>
        <dbReference type="SAM" id="MobiDB-lite"/>
    </source>
</evidence>
<feature type="region of interest" description="Disordered" evidence="1">
    <location>
        <begin position="111"/>
        <end position="132"/>
    </location>
</feature>